<evidence type="ECO:0000313" key="2">
    <source>
        <dbReference type="Proteomes" id="UP000095649"/>
    </source>
</evidence>
<protein>
    <submittedName>
        <fullName evidence="1">Uncharacterized protein</fullName>
    </submittedName>
</protein>
<dbReference type="Proteomes" id="UP000095649">
    <property type="component" value="Unassembled WGS sequence"/>
</dbReference>
<organism evidence="1 2">
    <name type="scientific">Faecalibacterium prausnitzii</name>
    <dbReference type="NCBI Taxonomy" id="853"/>
    <lineage>
        <taxon>Bacteria</taxon>
        <taxon>Bacillati</taxon>
        <taxon>Bacillota</taxon>
        <taxon>Clostridia</taxon>
        <taxon>Eubacteriales</taxon>
        <taxon>Oscillospiraceae</taxon>
        <taxon>Faecalibacterium</taxon>
    </lineage>
</organism>
<reference evidence="1 2" key="1">
    <citation type="submission" date="2015-09" db="EMBL/GenBank/DDBJ databases">
        <authorList>
            <consortium name="Pathogen Informatics"/>
        </authorList>
    </citation>
    <scope>NUCLEOTIDE SEQUENCE [LARGE SCALE GENOMIC DNA]</scope>
    <source>
        <strain evidence="1 2">2789STDY5834970</strain>
    </source>
</reference>
<accession>A0A173SEP9</accession>
<name>A0A173SEP9_9FIRM</name>
<dbReference type="OrthoDB" id="2056783at2"/>
<dbReference type="EMBL" id="CYXN01000005">
    <property type="protein sequence ID" value="CUM88813.1"/>
    <property type="molecule type" value="Genomic_DNA"/>
</dbReference>
<proteinExistence type="predicted"/>
<dbReference type="AlphaFoldDB" id="A0A173SEP9"/>
<gene>
    <name evidence="1" type="ORF">ERS852582_00983</name>
</gene>
<sequence length="87" mass="9956">MVDYGKVKSTIKPESVVIDDYSVWENTNIEAVSENVGTETEFNGFEYSMVQYDKNEYILKQAQANAELSDQLTETQLALCDVYEMIQ</sequence>
<evidence type="ECO:0000313" key="1">
    <source>
        <dbReference type="EMBL" id="CUM88813.1"/>
    </source>
</evidence>
<dbReference type="RefSeq" id="WP_055185586.1">
    <property type="nucleotide sequence ID" value="NZ_CYXN01000005.1"/>
</dbReference>